<accession>A0A9P1CRU1</accession>
<comment type="caution">
    <text evidence="2">The sequence shown here is derived from an EMBL/GenBank/DDBJ whole genome shotgun (WGS) entry which is preliminary data.</text>
</comment>
<gene>
    <name evidence="2" type="ORF">C1SCF055_LOCUS23769</name>
    <name evidence="3" type="ORF">C1SCF055_LOCUS41145</name>
</gene>
<dbReference type="InterPro" id="IPR049212">
    <property type="entry name" value="DUF6815"/>
</dbReference>
<dbReference type="OrthoDB" id="10256152at2759"/>
<organism evidence="2">
    <name type="scientific">Cladocopium goreaui</name>
    <dbReference type="NCBI Taxonomy" id="2562237"/>
    <lineage>
        <taxon>Eukaryota</taxon>
        <taxon>Sar</taxon>
        <taxon>Alveolata</taxon>
        <taxon>Dinophyceae</taxon>
        <taxon>Suessiales</taxon>
        <taxon>Symbiodiniaceae</taxon>
        <taxon>Cladocopium</taxon>
    </lineage>
</organism>
<dbReference type="EMBL" id="CAMXCT010006582">
    <property type="protein sequence ID" value="CAI4016398.1"/>
    <property type="molecule type" value="Genomic_DNA"/>
</dbReference>
<dbReference type="SUPFAM" id="SSF56059">
    <property type="entry name" value="Glutathione synthetase ATP-binding domain-like"/>
    <property type="match status" value="1"/>
</dbReference>
<dbReference type="EMBL" id="CAMXCT020002329">
    <property type="protein sequence ID" value="CAL1150757.1"/>
    <property type="molecule type" value="Genomic_DNA"/>
</dbReference>
<evidence type="ECO:0000259" key="1">
    <source>
        <dbReference type="Pfam" id="PF20668"/>
    </source>
</evidence>
<dbReference type="AlphaFoldDB" id="A0A9P1CRU1"/>
<evidence type="ECO:0000313" key="3">
    <source>
        <dbReference type="EMBL" id="CAI4016398.1"/>
    </source>
</evidence>
<protein>
    <submittedName>
        <fullName evidence="5">Bacl-2</fullName>
    </submittedName>
</protein>
<evidence type="ECO:0000313" key="6">
    <source>
        <dbReference type="Proteomes" id="UP001152797"/>
    </source>
</evidence>
<evidence type="ECO:0000313" key="4">
    <source>
        <dbReference type="EMBL" id="CAL1150757.1"/>
    </source>
</evidence>
<feature type="domain" description="DUF6815" evidence="1">
    <location>
        <begin position="139"/>
        <end position="233"/>
    </location>
</feature>
<dbReference type="EMBL" id="CAMXCT010002329">
    <property type="protein sequence ID" value="CAI3997382.1"/>
    <property type="molecule type" value="Genomic_DNA"/>
</dbReference>
<proteinExistence type="predicted"/>
<dbReference type="EMBL" id="CAMXCT030002329">
    <property type="protein sequence ID" value="CAL4784694.1"/>
    <property type="molecule type" value="Genomic_DNA"/>
</dbReference>
<dbReference type="EMBL" id="CAMXCT030006582">
    <property type="protein sequence ID" value="CAL4803710.1"/>
    <property type="molecule type" value="Genomic_DNA"/>
</dbReference>
<name>A0A9P1CRU1_9DINO</name>
<dbReference type="EMBL" id="CAMXCT020006582">
    <property type="protein sequence ID" value="CAL1169773.1"/>
    <property type="molecule type" value="Genomic_DNA"/>
</dbReference>
<keyword evidence="6" id="KW-1185">Reference proteome</keyword>
<sequence>MGAKDALCKIKDMDFGLPDTLAYYSPEDFKAGFPKSIAFRPRVVKQNRGSAGEGIWIVKLKSETYCNAPGDRVCSMDEPLILMEANDNHVEEHTVAEFIEFCVNGRSEKSGTWSSQGSGKYFEAGGQMVDQRYLPGIEEGESRFFMVGKQLYNIEHYVYIGGVGGETKTTIYPPDAPQYAETKKKLEGEVELYLEALGLGMDSLPLLWAVDFIPIKDHKFPLTIGEFNCSCLGISAFLKARGGTLSQCSVENIAAGQEMCNFIGEKAREILDLQRSVKRYGYPVLPLPVACAVSELSEDDFGSPTVVAW</sequence>
<reference evidence="2" key="1">
    <citation type="submission" date="2022-10" db="EMBL/GenBank/DDBJ databases">
        <authorList>
            <person name="Chen Y."/>
            <person name="Dougan E. K."/>
            <person name="Chan C."/>
            <person name="Rhodes N."/>
            <person name="Thang M."/>
        </authorList>
    </citation>
    <scope>NUCLEOTIDE SEQUENCE</scope>
</reference>
<evidence type="ECO:0000313" key="5">
    <source>
        <dbReference type="EMBL" id="CAL4784694.1"/>
    </source>
</evidence>
<reference evidence="4" key="2">
    <citation type="submission" date="2024-04" db="EMBL/GenBank/DDBJ databases">
        <authorList>
            <person name="Chen Y."/>
            <person name="Shah S."/>
            <person name="Dougan E. K."/>
            <person name="Thang M."/>
            <person name="Chan C."/>
        </authorList>
    </citation>
    <scope>NUCLEOTIDE SEQUENCE [LARGE SCALE GENOMIC DNA]</scope>
</reference>
<evidence type="ECO:0000313" key="2">
    <source>
        <dbReference type="EMBL" id="CAI3997382.1"/>
    </source>
</evidence>
<dbReference type="Pfam" id="PF20668">
    <property type="entry name" value="DUF6815"/>
    <property type="match status" value="1"/>
</dbReference>
<dbReference type="Proteomes" id="UP001152797">
    <property type="component" value="Unassembled WGS sequence"/>
</dbReference>